<dbReference type="GO" id="GO:0043709">
    <property type="term" value="P:cell adhesion involved in single-species biofilm formation"/>
    <property type="evidence" value="ECO:0007669"/>
    <property type="project" value="TreeGrafter"/>
</dbReference>
<protein>
    <recommendedName>
        <fullName evidence="1">diguanylate cyclase</fullName>
        <ecNumber evidence="1">2.7.7.65</ecNumber>
    </recommendedName>
</protein>
<evidence type="ECO:0000256" key="2">
    <source>
        <dbReference type="ARBA" id="ARBA00034247"/>
    </source>
</evidence>
<keyword evidence="5" id="KW-0808">Transferase</keyword>
<dbReference type="Proteomes" id="UP000236884">
    <property type="component" value="Chromosome"/>
</dbReference>
<feature type="transmembrane region" description="Helical" evidence="3">
    <location>
        <begin position="31"/>
        <end position="53"/>
    </location>
</feature>
<feature type="transmembrane region" description="Helical" evidence="3">
    <location>
        <begin position="164"/>
        <end position="188"/>
    </location>
</feature>
<dbReference type="EC" id="2.7.7.65" evidence="1"/>
<evidence type="ECO:0000313" key="5">
    <source>
        <dbReference type="EMBL" id="BAT60424.1"/>
    </source>
</evidence>
<feature type="transmembrane region" description="Helical" evidence="3">
    <location>
        <begin position="131"/>
        <end position="152"/>
    </location>
</feature>
<dbReference type="GO" id="GO:1902201">
    <property type="term" value="P:negative regulation of bacterial-type flagellum-dependent cell motility"/>
    <property type="evidence" value="ECO:0007669"/>
    <property type="project" value="TreeGrafter"/>
</dbReference>
<evidence type="ECO:0000256" key="1">
    <source>
        <dbReference type="ARBA" id="ARBA00012528"/>
    </source>
</evidence>
<evidence type="ECO:0000256" key="3">
    <source>
        <dbReference type="SAM" id="Phobius"/>
    </source>
</evidence>
<dbReference type="FunFam" id="3.30.70.270:FF:000001">
    <property type="entry name" value="Diguanylate cyclase domain protein"/>
    <property type="match status" value="1"/>
</dbReference>
<dbReference type="SUPFAM" id="SSF55073">
    <property type="entry name" value="Nucleotide cyclase"/>
    <property type="match status" value="1"/>
</dbReference>
<keyword evidence="3" id="KW-0472">Membrane</keyword>
<dbReference type="SMART" id="SM00267">
    <property type="entry name" value="GGDEF"/>
    <property type="match status" value="1"/>
</dbReference>
<dbReference type="Pfam" id="PF00990">
    <property type="entry name" value="GGDEF"/>
    <property type="match status" value="1"/>
</dbReference>
<feature type="transmembrane region" description="Helical" evidence="3">
    <location>
        <begin position="59"/>
        <end position="79"/>
    </location>
</feature>
<feature type="domain" description="GGDEF" evidence="4">
    <location>
        <begin position="284"/>
        <end position="406"/>
    </location>
</feature>
<gene>
    <name evidence="5" type="primary">dosC_1</name>
    <name evidence="5" type="ORF">GJW-30_1_02965</name>
</gene>
<organism evidence="5 6">
    <name type="scientific">Variibacter gotjawalensis</name>
    <dbReference type="NCBI Taxonomy" id="1333996"/>
    <lineage>
        <taxon>Bacteria</taxon>
        <taxon>Pseudomonadati</taxon>
        <taxon>Pseudomonadota</taxon>
        <taxon>Alphaproteobacteria</taxon>
        <taxon>Hyphomicrobiales</taxon>
        <taxon>Nitrobacteraceae</taxon>
        <taxon>Variibacter</taxon>
    </lineage>
</organism>
<dbReference type="PANTHER" id="PTHR45138:SF9">
    <property type="entry name" value="DIGUANYLATE CYCLASE DGCM-RELATED"/>
    <property type="match status" value="1"/>
</dbReference>
<feature type="transmembrane region" description="Helical" evidence="3">
    <location>
        <begin position="6"/>
        <end position="24"/>
    </location>
</feature>
<keyword evidence="3" id="KW-0812">Transmembrane</keyword>
<dbReference type="CDD" id="cd01949">
    <property type="entry name" value="GGDEF"/>
    <property type="match status" value="1"/>
</dbReference>
<dbReference type="InterPro" id="IPR029787">
    <property type="entry name" value="Nucleotide_cyclase"/>
</dbReference>
<comment type="catalytic activity">
    <reaction evidence="2">
        <text>2 GTP = 3',3'-c-di-GMP + 2 diphosphate</text>
        <dbReference type="Rhea" id="RHEA:24898"/>
        <dbReference type="ChEBI" id="CHEBI:33019"/>
        <dbReference type="ChEBI" id="CHEBI:37565"/>
        <dbReference type="ChEBI" id="CHEBI:58805"/>
        <dbReference type="EC" id="2.7.7.65"/>
    </reaction>
</comment>
<reference evidence="5 6" key="1">
    <citation type="submission" date="2015-08" db="EMBL/GenBank/DDBJ databases">
        <title>Investigation of the bacterial diversity of lava forest soil.</title>
        <authorList>
            <person name="Lee J.S."/>
        </authorList>
    </citation>
    <scope>NUCLEOTIDE SEQUENCE [LARGE SCALE GENOMIC DNA]</scope>
    <source>
        <strain evidence="5 6">GJW-30</strain>
    </source>
</reference>
<dbReference type="RefSeq" id="WP_096356611.1">
    <property type="nucleotide sequence ID" value="NZ_AP014946.1"/>
</dbReference>
<dbReference type="KEGG" id="vgo:GJW-30_1_02965"/>
<dbReference type="InterPro" id="IPR043128">
    <property type="entry name" value="Rev_trsase/Diguanyl_cyclase"/>
</dbReference>
<dbReference type="GO" id="GO:0052621">
    <property type="term" value="F:diguanylate cyclase activity"/>
    <property type="evidence" value="ECO:0007669"/>
    <property type="project" value="UniProtKB-EC"/>
</dbReference>
<dbReference type="OrthoDB" id="9812260at2"/>
<keyword evidence="5" id="KW-0548">Nucleotidyltransferase</keyword>
<dbReference type="Pfam" id="PF20973">
    <property type="entry name" value="VUPS"/>
    <property type="match status" value="1"/>
</dbReference>
<dbReference type="Gene3D" id="3.30.70.270">
    <property type="match status" value="1"/>
</dbReference>
<dbReference type="EMBL" id="AP014946">
    <property type="protein sequence ID" value="BAT60424.1"/>
    <property type="molecule type" value="Genomic_DNA"/>
</dbReference>
<dbReference type="InterPro" id="IPR048533">
    <property type="entry name" value="VUPS"/>
</dbReference>
<dbReference type="PANTHER" id="PTHR45138">
    <property type="entry name" value="REGULATORY COMPONENTS OF SENSORY TRANSDUCTION SYSTEM"/>
    <property type="match status" value="1"/>
</dbReference>
<name>A0A0S3PWW0_9BRAD</name>
<feature type="transmembrane region" description="Helical" evidence="3">
    <location>
        <begin position="194"/>
        <end position="221"/>
    </location>
</feature>
<keyword evidence="3" id="KW-1133">Transmembrane helix</keyword>
<feature type="transmembrane region" description="Helical" evidence="3">
    <location>
        <begin position="91"/>
        <end position="111"/>
    </location>
</feature>
<dbReference type="PROSITE" id="PS50887">
    <property type="entry name" value="GGDEF"/>
    <property type="match status" value="1"/>
</dbReference>
<dbReference type="InterPro" id="IPR000160">
    <property type="entry name" value="GGDEF_dom"/>
</dbReference>
<proteinExistence type="predicted"/>
<dbReference type="GO" id="GO:0005886">
    <property type="term" value="C:plasma membrane"/>
    <property type="evidence" value="ECO:0007669"/>
    <property type="project" value="TreeGrafter"/>
</dbReference>
<accession>A0A0S3PWW0</accession>
<dbReference type="AlphaFoldDB" id="A0A0S3PWW0"/>
<keyword evidence="6" id="KW-1185">Reference proteome</keyword>
<evidence type="ECO:0000259" key="4">
    <source>
        <dbReference type="PROSITE" id="PS50887"/>
    </source>
</evidence>
<evidence type="ECO:0000313" key="6">
    <source>
        <dbReference type="Proteomes" id="UP000236884"/>
    </source>
</evidence>
<dbReference type="InterPro" id="IPR050469">
    <property type="entry name" value="Diguanylate_Cyclase"/>
</dbReference>
<sequence length="406" mass="44678">MRDASVLVLQAITYFCALSLPFFYRRRIGLGVFICALGVLHFLETYLAAVFFIQTSLGLITPGSTVLFSGKLAMFLLLYVKEDAETVRQPIYGLLFGNVMVIVLALLLRLYDNVAVLPGYNPDFRFVDQMGLLMIWGTLLLFIDIILLIILYEKLERWIAETIVGRFFISLAIVLTLDQLAFFVGLHLLSGVPFSALFAGLVAKLAMAAIYSMLIGLYLAIAEPETAAPSNLRVSDVFDRLTYRHRYENLLQNVGRDGLTGLSNRSQLDIIGRDMIASAKTRGASLSLMMIDVDRFKEINDTHGHAAGDAALRDVSQIIASQKRDFDMAFRYGGDEFAVLCVGDDQAAVRLAERISNAFASISGFTLSIGVASYPHHAADLSTLLDSADKALYAAKRGGRDQICVA</sequence>
<dbReference type="NCBIfam" id="TIGR00254">
    <property type="entry name" value="GGDEF"/>
    <property type="match status" value="1"/>
</dbReference>